<accession>A0A1D8NA18</accession>
<feature type="region of interest" description="Disordered" evidence="9">
    <location>
        <begin position="469"/>
        <end position="502"/>
    </location>
</feature>
<dbReference type="InterPro" id="IPR019411">
    <property type="entry name" value="MMM1_dom"/>
</dbReference>
<dbReference type="AlphaFoldDB" id="A0A1D8NA18"/>
<name>A0A1D8NA18_YARLL</name>
<dbReference type="Proteomes" id="UP000182444">
    <property type="component" value="Chromosome 1C"/>
</dbReference>
<gene>
    <name evidence="12" type="ORF">YALI1_C10016g</name>
</gene>
<feature type="compositionally biased region" description="Acidic residues" evidence="9">
    <location>
        <begin position="469"/>
        <end position="478"/>
    </location>
</feature>
<protein>
    <recommendedName>
        <fullName evidence="11">SMP-LTD domain-containing protein</fullName>
    </recommendedName>
</protein>
<keyword evidence="6" id="KW-0445">Lipid transport</keyword>
<keyword evidence="3 10" id="KW-0812">Transmembrane</keyword>
<keyword evidence="7" id="KW-0446">Lipid-binding</keyword>
<organism evidence="12 13">
    <name type="scientific">Yarrowia lipolytica</name>
    <name type="common">Candida lipolytica</name>
    <dbReference type="NCBI Taxonomy" id="4952"/>
    <lineage>
        <taxon>Eukaryota</taxon>
        <taxon>Fungi</taxon>
        <taxon>Dikarya</taxon>
        <taxon>Ascomycota</taxon>
        <taxon>Saccharomycotina</taxon>
        <taxon>Dipodascomycetes</taxon>
        <taxon>Dipodascales</taxon>
        <taxon>Dipodascales incertae sedis</taxon>
        <taxon>Yarrowia</taxon>
    </lineage>
</organism>
<dbReference type="PANTHER" id="PTHR13466:SF19">
    <property type="entry name" value="NUCLEUS-VACUOLE JUNCTION PROTEIN 2"/>
    <property type="match status" value="1"/>
</dbReference>
<evidence type="ECO:0000256" key="7">
    <source>
        <dbReference type="ARBA" id="ARBA00023121"/>
    </source>
</evidence>
<dbReference type="GO" id="GO:0008289">
    <property type="term" value="F:lipid binding"/>
    <property type="evidence" value="ECO:0007669"/>
    <property type="project" value="UniProtKB-KW"/>
</dbReference>
<evidence type="ECO:0000256" key="4">
    <source>
        <dbReference type="ARBA" id="ARBA00022824"/>
    </source>
</evidence>
<keyword evidence="5 10" id="KW-1133">Transmembrane helix</keyword>
<dbReference type="KEGG" id="yli:2910032"/>
<keyword evidence="2" id="KW-0813">Transport</keyword>
<dbReference type="GO" id="GO:0005789">
    <property type="term" value="C:endoplasmic reticulum membrane"/>
    <property type="evidence" value="ECO:0007669"/>
    <property type="project" value="UniProtKB-SubCell"/>
</dbReference>
<dbReference type="Pfam" id="PF10296">
    <property type="entry name" value="MMM1"/>
    <property type="match status" value="1"/>
</dbReference>
<feature type="domain" description="SMP-LTD" evidence="11">
    <location>
        <begin position="251"/>
        <end position="447"/>
    </location>
</feature>
<dbReference type="GO" id="GO:1990456">
    <property type="term" value="P:mitochondrion-endoplasmic reticulum membrane tethering"/>
    <property type="evidence" value="ECO:0007669"/>
    <property type="project" value="TreeGrafter"/>
</dbReference>
<dbReference type="CDD" id="cd21675">
    <property type="entry name" value="SMP_TEX2"/>
    <property type="match status" value="1"/>
</dbReference>
<evidence type="ECO:0000256" key="1">
    <source>
        <dbReference type="ARBA" id="ARBA00004586"/>
    </source>
</evidence>
<dbReference type="GO" id="GO:0032865">
    <property type="term" value="C:ERMES complex"/>
    <property type="evidence" value="ECO:0007669"/>
    <property type="project" value="TreeGrafter"/>
</dbReference>
<reference evidence="12 13" key="1">
    <citation type="journal article" date="2016" name="PLoS ONE">
        <title>Sequence Assembly of Yarrowia lipolytica Strain W29/CLIB89 Shows Transposable Element Diversity.</title>
        <authorList>
            <person name="Magnan C."/>
            <person name="Yu J."/>
            <person name="Chang I."/>
            <person name="Jahn E."/>
            <person name="Kanomata Y."/>
            <person name="Wu J."/>
            <person name="Zeller M."/>
            <person name="Oakes M."/>
            <person name="Baldi P."/>
            <person name="Sandmeyer S."/>
        </authorList>
    </citation>
    <scope>NUCLEOTIDE SEQUENCE [LARGE SCALE GENOMIC DNA]</scope>
    <source>
        <strain evidence="13">CLIB89(W29)</strain>
    </source>
</reference>
<dbReference type="InterPro" id="IPR031468">
    <property type="entry name" value="SMP_LBD"/>
</dbReference>
<dbReference type="EMBL" id="CP017555">
    <property type="protein sequence ID" value="AOW02481.1"/>
    <property type="molecule type" value="Genomic_DNA"/>
</dbReference>
<proteinExistence type="predicted"/>
<evidence type="ECO:0000256" key="2">
    <source>
        <dbReference type="ARBA" id="ARBA00022448"/>
    </source>
</evidence>
<dbReference type="PROSITE" id="PS51847">
    <property type="entry name" value="SMP"/>
    <property type="match status" value="1"/>
</dbReference>
<dbReference type="eggNOG" id="KOG2238">
    <property type="taxonomic scope" value="Eukaryota"/>
</dbReference>
<evidence type="ECO:0000256" key="10">
    <source>
        <dbReference type="SAM" id="Phobius"/>
    </source>
</evidence>
<evidence type="ECO:0000256" key="6">
    <source>
        <dbReference type="ARBA" id="ARBA00023055"/>
    </source>
</evidence>
<feature type="compositionally biased region" description="Low complexity" evidence="9">
    <location>
        <begin position="811"/>
        <end position="822"/>
    </location>
</feature>
<dbReference type="PANTHER" id="PTHR13466">
    <property type="entry name" value="TEX2 PROTEIN-RELATED"/>
    <property type="match status" value="1"/>
</dbReference>
<comment type="subcellular location">
    <subcellularLocation>
        <location evidence="1">Endoplasmic reticulum membrane</location>
    </subcellularLocation>
</comment>
<keyword evidence="4" id="KW-0256">Endoplasmic reticulum</keyword>
<sequence>MLFILCVYLFGGLTFLPGLIYLLWRYAGDIDGDTTPDGDPDFEAEEKYETEPLIPTNVTEKPVFSGWVTVTKEYFEYPSGDVPDKKDNPSAYTSLYKLANGNGDASNTNINDSASKDANPAIQAANTATANTTTTKPKPVKSRYYAELKLGNLFLYKSEERDLQHAIVLNKYKVQLYPELPDANLLAKRVAVCLTHIKKDLTYYIFLENCSLKEDLYFRIVELTCQNSPKGKALMFDHHDMINIIQKLHSSDENLQTAWFNAITARMFMAAYQTDAFRGYFEEKIVKKLARVKRPAFLSEIQVTKINVGTSIPFLTTPKLRELKPDGTLVVAAHLSYNGGYTIEISTKATFNFGQKLINIKPRPVTLVLRLTLSKMEGIVVFQVKPPPSTRIWWGFESMPEMSLKVEPVVSARQITYSMVTNVIESKIREIVKESIVLPFTEDINFFPSQPGNPYRGGLWEDHLGKEEEMENKEEDLTDEKIGDHDDESLLSETPPPSIHAGMRHRTFRASPEDDEAVSDSAATTSAIGTTLASAAASTSSLAHPTTSDNDSIKSNNTATTNFMGTMKKWGAWYTEKKAEATKKAKPAGGFASVNRSATAPNLTADATVSLSPAAAITHRKPSEKKAPQPHHFPPEMIDLINEQERKRKLSNPDQPIGMEMPASPTLPGSPPALPPRSNTASVDTDKNQFVKRKPVRAATSVSPTLQSSPTMPVAVPTRESGVSPKLSRDPIGLGVSRESGLSPSFGASPNLAPSPKIGSSRESGVAPKMSSSHDSPLARESGVAPKTSRDAHKRSTSHDSAQSAAKLATSVSRDSLSSMSSFRDENKVSVVSLPVEEGSPPKEALVFHSHKASPLSAVQTPPASDPPVVSKVPRKPVGADKKDVNESNEVKAVKEVKGVTDPKPVKAAKETAKEIAKEVAPTKEVIRKPVGDAPNANVAKGPEEETFPLEL</sequence>
<feature type="region of interest" description="Disordered" evidence="9">
    <location>
        <begin position="928"/>
        <end position="952"/>
    </location>
</feature>
<evidence type="ECO:0000259" key="11">
    <source>
        <dbReference type="PROSITE" id="PS51847"/>
    </source>
</evidence>
<dbReference type="VEuPathDB" id="FungiDB:YALI0_C07568g"/>
<keyword evidence="8 10" id="KW-0472">Membrane</keyword>
<feature type="region of interest" description="Disordered" evidence="9">
    <location>
        <begin position="854"/>
        <end position="890"/>
    </location>
</feature>
<feature type="transmembrane region" description="Helical" evidence="10">
    <location>
        <begin position="7"/>
        <end position="24"/>
    </location>
</feature>
<dbReference type="GeneID" id="2910032"/>
<evidence type="ECO:0000256" key="8">
    <source>
        <dbReference type="ARBA" id="ARBA00023136"/>
    </source>
</evidence>
<evidence type="ECO:0000256" key="5">
    <source>
        <dbReference type="ARBA" id="ARBA00022989"/>
    </source>
</evidence>
<feature type="compositionally biased region" description="Polar residues" evidence="9">
    <location>
        <begin position="700"/>
        <end position="711"/>
    </location>
</feature>
<evidence type="ECO:0000313" key="13">
    <source>
        <dbReference type="Proteomes" id="UP000182444"/>
    </source>
</evidence>
<evidence type="ECO:0000313" key="12">
    <source>
        <dbReference type="EMBL" id="AOW02481.1"/>
    </source>
</evidence>
<dbReference type="RefSeq" id="XP_501561.3">
    <property type="nucleotide sequence ID" value="XM_501561.3"/>
</dbReference>
<dbReference type="GO" id="GO:0015914">
    <property type="term" value="P:phospholipid transport"/>
    <property type="evidence" value="ECO:0007669"/>
    <property type="project" value="TreeGrafter"/>
</dbReference>
<feature type="compositionally biased region" description="Basic and acidic residues" evidence="9">
    <location>
        <begin position="878"/>
        <end position="890"/>
    </location>
</feature>
<feature type="region of interest" description="Disordered" evidence="9">
    <location>
        <begin position="651"/>
        <end position="828"/>
    </location>
</feature>
<evidence type="ECO:0000256" key="3">
    <source>
        <dbReference type="ARBA" id="ARBA00022692"/>
    </source>
</evidence>
<dbReference type="VEuPathDB" id="FungiDB:YALI1_C10016g"/>
<evidence type="ECO:0000256" key="9">
    <source>
        <dbReference type="SAM" id="MobiDB-lite"/>
    </source>
</evidence>